<dbReference type="AlphaFoldDB" id="A0A1Y0ERG2"/>
<gene>
    <name evidence="1" type="ORF">CCO03_16245</name>
</gene>
<dbReference type="Gene3D" id="3.40.190.150">
    <property type="entry name" value="Bordetella uptake gene, domain 1"/>
    <property type="match status" value="1"/>
</dbReference>
<name>A0A1Y0ERG2_9BURK</name>
<evidence type="ECO:0000313" key="2">
    <source>
        <dbReference type="Proteomes" id="UP000196138"/>
    </source>
</evidence>
<dbReference type="InterPro" id="IPR042100">
    <property type="entry name" value="Bug_dom1"/>
</dbReference>
<keyword evidence="2" id="KW-1185">Reference proteome</keyword>
<sequence length="68" mass="7488">MFVPLGTPPEVQASLRDAVAQVFKSPSARERFAAQQIQLPQAAGQFAGRVAQEQQRWARLLAPQSAQR</sequence>
<reference evidence="1 2" key="1">
    <citation type="submission" date="2017-05" db="EMBL/GenBank/DDBJ databases">
        <authorList>
            <person name="Song R."/>
            <person name="Chenine A.L."/>
            <person name="Ruprecht R.M."/>
        </authorList>
    </citation>
    <scope>NUCLEOTIDE SEQUENCE [LARGE SCALE GENOMIC DNA]</scope>
    <source>
        <strain evidence="1 2">DSM 26136</strain>
    </source>
</reference>
<proteinExistence type="predicted"/>
<evidence type="ECO:0000313" key="1">
    <source>
        <dbReference type="EMBL" id="ARU06010.1"/>
    </source>
</evidence>
<dbReference type="Proteomes" id="UP000196138">
    <property type="component" value="Chromosome"/>
</dbReference>
<accession>A0A1Y0ERG2</accession>
<evidence type="ECO:0008006" key="3">
    <source>
        <dbReference type="Google" id="ProtNLM"/>
    </source>
</evidence>
<protein>
    <recommendedName>
        <fullName evidence="3">ABC transporter substrate-binding protein</fullName>
    </recommendedName>
</protein>
<dbReference type="RefSeq" id="WP_087282728.1">
    <property type="nucleotide sequence ID" value="NZ_CP021455.1"/>
</dbReference>
<dbReference type="KEGG" id="cser:CCO03_16245"/>
<dbReference type="EMBL" id="CP021455">
    <property type="protein sequence ID" value="ARU06010.1"/>
    <property type="molecule type" value="Genomic_DNA"/>
</dbReference>
<organism evidence="1 2">
    <name type="scientific">Comamonas serinivorans</name>
    <dbReference type="NCBI Taxonomy" id="1082851"/>
    <lineage>
        <taxon>Bacteria</taxon>
        <taxon>Pseudomonadati</taxon>
        <taxon>Pseudomonadota</taxon>
        <taxon>Betaproteobacteria</taxon>
        <taxon>Burkholderiales</taxon>
        <taxon>Comamonadaceae</taxon>
        <taxon>Comamonas</taxon>
    </lineage>
</organism>